<sequence length="421" mass="46257">MTPLVTRDRLRMHFEAYGAVKNIQLDLDPSTGVSLGIARVEFVSAPGAPNSRVAATEAIQRGHVVQPGDPPATLSSDVGNYFAELSKVVKRNLEGKRASAASEYERDRRINAVRKPSLLLSRADNKREADLPCRDAPERSAIRVPRSGISFSNTSEADVLHHFRRFRPTGVIRDGGYWYVLFSSARDARRCQCLSDKQPFAGRAIDVELYEPADKGRLAELDRLARGRHRGLRLEPEFLPLVDADATGADVDNSIPTYSPRAQKARVFDVTDPVLYELARELLLREVSSSFIQDLQRRRLQALVSSFAQSPHSQSTTDINNRAEPLAPNRQIAADTDAVLKKMAQSRIGLSDSTATIGSTLADLPSFRRGGDNTQSSKKAGNGLAQRQRKSAADGSEEIIDALSSGKSLDTKKVVAKRRTL</sequence>
<organism evidence="1 2">
    <name type="scientific">Coemansia furcata</name>
    <dbReference type="NCBI Taxonomy" id="417177"/>
    <lineage>
        <taxon>Eukaryota</taxon>
        <taxon>Fungi</taxon>
        <taxon>Fungi incertae sedis</taxon>
        <taxon>Zoopagomycota</taxon>
        <taxon>Kickxellomycotina</taxon>
        <taxon>Kickxellomycetes</taxon>
        <taxon>Kickxellales</taxon>
        <taxon>Kickxellaceae</taxon>
        <taxon>Coemansia</taxon>
    </lineage>
</organism>
<evidence type="ECO:0000313" key="1">
    <source>
        <dbReference type="EMBL" id="KAJ2808513.1"/>
    </source>
</evidence>
<dbReference type="EMBL" id="JANBUP010001092">
    <property type="protein sequence ID" value="KAJ2808513.1"/>
    <property type="molecule type" value="Genomic_DNA"/>
</dbReference>
<protein>
    <submittedName>
        <fullName evidence="1">Histone methyltransferase set1</fullName>
        <ecNumber evidence="1">2.1.1.354</ecNumber>
    </submittedName>
</protein>
<keyword evidence="1" id="KW-0489">Methyltransferase</keyword>
<keyword evidence="1" id="KW-0808">Transferase</keyword>
<reference evidence="1" key="1">
    <citation type="submission" date="2022-07" db="EMBL/GenBank/DDBJ databases">
        <title>Phylogenomic reconstructions and comparative analyses of Kickxellomycotina fungi.</title>
        <authorList>
            <person name="Reynolds N.K."/>
            <person name="Stajich J.E."/>
            <person name="Barry K."/>
            <person name="Grigoriev I.V."/>
            <person name="Crous P."/>
            <person name="Smith M.E."/>
        </authorList>
    </citation>
    <scope>NUCLEOTIDE SEQUENCE</scope>
    <source>
        <strain evidence="1">CBS 102833</strain>
    </source>
</reference>
<feature type="non-terminal residue" evidence="1">
    <location>
        <position position="421"/>
    </location>
</feature>
<proteinExistence type="predicted"/>
<gene>
    <name evidence="1" type="primary">SET1</name>
    <name evidence="1" type="ORF">H4S07_003405</name>
</gene>
<evidence type="ECO:0000313" key="2">
    <source>
        <dbReference type="Proteomes" id="UP001140096"/>
    </source>
</evidence>
<accession>A0ACC1LHS7</accession>
<name>A0ACC1LHS7_9FUNG</name>
<keyword evidence="2" id="KW-1185">Reference proteome</keyword>
<comment type="caution">
    <text evidence="1">The sequence shown here is derived from an EMBL/GenBank/DDBJ whole genome shotgun (WGS) entry which is preliminary data.</text>
</comment>
<dbReference type="EC" id="2.1.1.354" evidence="1"/>
<dbReference type="Proteomes" id="UP001140096">
    <property type="component" value="Unassembled WGS sequence"/>
</dbReference>